<dbReference type="InterPro" id="IPR036390">
    <property type="entry name" value="WH_DNA-bd_sf"/>
</dbReference>
<dbReference type="InterPro" id="IPR000835">
    <property type="entry name" value="HTH_MarR-typ"/>
</dbReference>
<reference evidence="2" key="1">
    <citation type="journal article" date="2014" name="Int. J. Syst. Evol. Microbiol.">
        <title>Complete genome sequence of Corynebacterium casei LMG S-19264T (=DSM 44701T), isolated from a smear-ripened cheese.</title>
        <authorList>
            <consortium name="US DOE Joint Genome Institute (JGI-PGF)"/>
            <person name="Walter F."/>
            <person name="Albersmeier A."/>
            <person name="Kalinowski J."/>
            <person name="Ruckert C."/>
        </authorList>
    </citation>
    <scope>NUCLEOTIDE SEQUENCE</scope>
    <source>
        <strain evidence="2">CCM 7684</strain>
    </source>
</reference>
<name>A0A8J2VM49_9RHOB</name>
<comment type="caution">
    <text evidence="2">The sequence shown here is derived from an EMBL/GenBank/DDBJ whole genome shotgun (WGS) entry which is preliminary data.</text>
</comment>
<dbReference type="PANTHER" id="PTHR33164">
    <property type="entry name" value="TRANSCRIPTIONAL REGULATOR, MARR FAMILY"/>
    <property type="match status" value="1"/>
</dbReference>
<dbReference type="AlphaFoldDB" id="A0A8J2VM49"/>
<dbReference type="Pfam" id="PF12802">
    <property type="entry name" value="MarR_2"/>
    <property type="match status" value="1"/>
</dbReference>
<dbReference type="SMART" id="SM00347">
    <property type="entry name" value="HTH_MARR"/>
    <property type="match status" value="1"/>
</dbReference>
<organism evidence="2 3">
    <name type="scientific">Agaricicola taiwanensis</name>
    <dbReference type="NCBI Taxonomy" id="591372"/>
    <lineage>
        <taxon>Bacteria</taxon>
        <taxon>Pseudomonadati</taxon>
        <taxon>Pseudomonadota</taxon>
        <taxon>Alphaproteobacteria</taxon>
        <taxon>Rhodobacterales</taxon>
        <taxon>Paracoccaceae</taxon>
        <taxon>Agaricicola</taxon>
    </lineage>
</organism>
<keyword evidence="3" id="KW-1185">Reference proteome</keyword>
<dbReference type="PANTHER" id="PTHR33164:SF101">
    <property type="entry name" value="TRANSCRIPTIONAL REPRESSOR MPRA"/>
    <property type="match status" value="1"/>
</dbReference>
<dbReference type="Proteomes" id="UP000602745">
    <property type="component" value="Unassembled WGS sequence"/>
</dbReference>
<evidence type="ECO:0000259" key="1">
    <source>
        <dbReference type="PROSITE" id="PS50995"/>
    </source>
</evidence>
<protein>
    <submittedName>
        <fullName evidence="2">MarR family transcriptional regulator</fullName>
    </submittedName>
</protein>
<gene>
    <name evidence="2" type="ORF">GCM10007276_13800</name>
</gene>
<dbReference type="PROSITE" id="PS50995">
    <property type="entry name" value="HTH_MARR_2"/>
    <property type="match status" value="1"/>
</dbReference>
<dbReference type="Gene3D" id="1.10.10.10">
    <property type="entry name" value="Winged helix-like DNA-binding domain superfamily/Winged helix DNA-binding domain"/>
    <property type="match status" value="1"/>
</dbReference>
<dbReference type="InterPro" id="IPR036388">
    <property type="entry name" value="WH-like_DNA-bd_sf"/>
</dbReference>
<feature type="domain" description="HTH marR-type" evidence="1">
    <location>
        <begin position="35"/>
        <end position="164"/>
    </location>
</feature>
<dbReference type="GO" id="GO:0006950">
    <property type="term" value="P:response to stress"/>
    <property type="evidence" value="ECO:0007669"/>
    <property type="project" value="TreeGrafter"/>
</dbReference>
<evidence type="ECO:0000313" key="2">
    <source>
        <dbReference type="EMBL" id="GGE37611.1"/>
    </source>
</evidence>
<dbReference type="SUPFAM" id="SSF46785">
    <property type="entry name" value="Winged helix' DNA-binding domain"/>
    <property type="match status" value="1"/>
</dbReference>
<dbReference type="EMBL" id="BMCP01000001">
    <property type="protein sequence ID" value="GGE37611.1"/>
    <property type="molecule type" value="Genomic_DNA"/>
</dbReference>
<proteinExistence type="predicted"/>
<evidence type="ECO:0000313" key="3">
    <source>
        <dbReference type="Proteomes" id="UP000602745"/>
    </source>
</evidence>
<dbReference type="GO" id="GO:0003700">
    <property type="term" value="F:DNA-binding transcription factor activity"/>
    <property type="evidence" value="ECO:0007669"/>
    <property type="project" value="InterPro"/>
</dbReference>
<sequence length="170" mass="19183">MMVYRERSAAAPMVRASFPTNDNGAFELPLAEYFPDRFGLVAMRVVREAERQCLKSHDIGLAEWRILSLLSELGVTTAKTIGEVTDMHKTKVSRAVADLERRRLIARRPNRNDLRESLLSLTEVGQSLVTQIAPECRAFSRKIWNSLDESERALLKNLLAKLDQSVSGRA</sequence>
<dbReference type="PRINTS" id="PR00598">
    <property type="entry name" value="HTHMARR"/>
</dbReference>
<dbReference type="InterPro" id="IPR039422">
    <property type="entry name" value="MarR/SlyA-like"/>
</dbReference>
<reference evidence="2" key="2">
    <citation type="submission" date="2020-09" db="EMBL/GenBank/DDBJ databases">
        <authorList>
            <person name="Sun Q."/>
            <person name="Sedlacek I."/>
        </authorList>
    </citation>
    <scope>NUCLEOTIDE SEQUENCE</scope>
    <source>
        <strain evidence="2">CCM 7684</strain>
    </source>
</reference>
<accession>A0A8J2VM49</accession>